<sequence>MGSAEDGKPRPWSQVSHEASRLWIQAASASRVLGDGHTLLSQQSHTLHEVLTREHLKVRTIKQELQEL</sequence>
<reference evidence="1 2" key="1">
    <citation type="submission" date="2024-01" db="EMBL/GenBank/DDBJ databases">
        <title>The complete chloroplast genome sequence of Lithospermum erythrorhizon: insights into the phylogenetic relationship among Boraginaceae species and the maternal lineages of purple gromwells.</title>
        <authorList>
            <person name="Okada T."/>
            <person name="Watanabe K."/>
        </authorList>
    </citation>
    <scope>NUCLEOTIDE SEQUENCE [LARGE SCALE GENOMIC DNA]</scope>
</reference>
<dbReference type="AlphaFoldDB" id="A0AAV3PA47"/>
<evidence type="ECO:0000313" key="1">
    <source>
        <dbReference type="EMBL" id="GAA0148063.1"/>
    </source>
</evidence>
<organism evidence="1 2">
    <name type="scientific">Lithospermum erythrorhizon</name>
    <name type="common">Purple gromwell</name>
    <name type="synonym">Lithospermum officinale var. erythrorhizon</name>
    <dbReference type="NCBI Taxonomy" id="34254"/>
    <lineage>
        <taxon>Eukaryota</taxon>
        <taxon>Viridiplantae</taxon>
        <taxon>Streptophyta</taxon>
        <taxon>Embryophyta</taxon>
        <taxon>Tracheophyta</taxon>
        <taxon>Spermatophyta</taxon>
        <taxon>Magnoliopsida</taxon>
        <taxon>eudicotyledons</taxon>
        <taxon>Gunneridae</taxon>
        <taxon>Pentapetalae</taxon>
        <taxon>asterids</taxon>
        <taxon>lamiids</taxon>
        <taxon>Boraginales</taxon>
        <taxon>Boraginaceae</taxon>
        <taxon>Boraginoideae</taxon>
        <taxon>Lithospermeae</taxon>
        <taxon>Lithospermum</taxon>
    </lineage>
</organism>
<accession>A0AAV3PA47</accession>
<keyword evidence="2" id="KW-1185">Reference proteome</keyword>
<proteinExistence type="predicted"/>
<dbReference type="Proteomes" id="UP001454036">
    <property type="component" value="Unassembled WGS sequence"/>
</dbReference>
<gene>
    <name evidence="1" type="ORF">LIER_36644</name>
</gene>
<name>A0AAV3PA47_LITER</name>
<dbReference type="EMBL" id="BAABME010016934">
    <property type="protein sequence ID" value="GAA0148063.1"/>
    <property type="molecule type" value="Genomic_DNA"/>
</dbReference>
<evidence type="ECO:0000313" key="2">
    <source>
        <dbReference type="Proteomes" id="UP001454036"/>
    </source>
</evidence>
<comment type="caution">
    <text evidence="1">The sequence shown here is derived from an EMBL/GenBank/DDBJ whole genome shotgun (WGS) entry which is preliminary data.</text>
</comment>
<protein>
    <submittedName>
        <fullName evidence="1">Uncharacterized protein</fullName>
    </submittedName>
</protein>